<dbReference type="KEGG" id="rsin:B6N60_04777"/>
<organism evidence="1 2">
    <name type="scientific">Richelia sinica FACHB-800</name>
    <dbReference type="NCBI Taxonomy" id="1357546"/>
    <lineage>
        <taxon>Bacteria</taxon>
        <taxon>Bacillati</taxon>
        <taxon>Cyanobacteriota</taxon>
        <taxon>Cyanophyceae</taxon>
        <taxon>Nostocales</taxon>
        <taxon>Nostocaceae</taxon>
        <taxon>Richelia</taxon>
    </lineage>
</organism>
<sequence>MRIRNNTIVGTGFLIDQAEILKDIAEFQIEKWGIKTAYFSALIQ</sequence>
<protein>
    <submittedName>
        <fullName evidence="1">Uncharacterized protein</fullName>
    </submittedName>
</protein>
<dbReference type="EMBL" id="CP021056">
    <property type="protein sequence ID" value="QXE26050.1"/>
    <property type="molecule type" value="Genomic_DNA"/>
</dbReference>
<gene>
    <name evidence="1" type="ORF">B6N60_04777</name>
</gene>
<reference evidence="1" key="1">
    <citation type="submission" date="2017-04" db="EMBL/GenBank/DDBJ databases">
        <title>Genome deletions in a multicellular cyanobacterial endosymbiont for morphological adaptation in marine diatoms.</title>
        <authorList>
            <person name="Wang Y."/>
            <person name="Gao H."/>
            <person name="Li R."/>
            <person name="Xu X."/>
        </authorList>
    </citation>
    <scope>NUCLEOTIDE SEQUENCE</scope>
    <source>
        <strain evidence="1">FACHB 800</strain>
    </source>
</reference>
<accession>A0A975TC59</accession>
<evidence type="ECO:0000313" key="1">
    <source>
        <dbReference type="EMBL" id="QXE26050.1"/>
    </source>
</evidence>
<name>A0A975TC59_9NOST</name>
<dbReference type="Proteomes" id="UP000683511">
    <property type="component" value="Chromosome"/>
</dbReference>
<proteinExistence type="predicted"/>
<dbReference type="AlphaFoldDB" id="A0A975TC59"/>
<evidence type="ECO:0000313" key="2">
    <source>
        <dbReference type="Proteomes" id="UP000683511"/>
    </source>
</evidence>
<keyword evidence="2" id="KW-1185">Reference proteome</keyword>